<dbReference type="Pfam" id="PF19910">
    <property type="entry name" value="DUF6383"/>
    <property type="match status" value="1"/>
</dbReference>
<reference evidence="2" key="1">
    <citation type="submission" date="2022-01" db="EMBL/GenBank/DDBJ databases">
        <title>Novel bile acid biosynthetic pathways are enriched in the microbiome of centenarians.</title>
        <authorList>
            <person name="Sato Y."/>
            <person name="Atarashi K."/>
            <person name="Plichta R.D."/>
            <person name="Arai Y."/>
            <person name="Sasajima S."/>
            <person name="Kearney M.S."/>
            <person name="Suda W."/>
            <person name="Takeshita K."/>
            <person name="Sasaki T."/>
            <person name="Okamoto S."/>
            <person name="Skelly N.A."/>
            <person name="Okamura Y."/>
            <person name="Vlamakis H."/>
            <person name="Li Y."/>
            <person name="Tanoue T."/>
            <person name="Takei H."/>
            <person name="Nittono H."/>
            <person name="Narushima S."/>
            <person name="Irie J."/>
            <person name="Itoh H."/>
            <person name="Moriya K."/>
            <person name="Sugiura Y."/>
            <person name="Suematsu M."/>
            <person name="Moritoki N."/>
            <person name="Shibata S."/>
            <person name="Littman R.D."/>
            <person name="Fischbach A.M."/>
            <person name="Uwamino Y."/>
            <person name="Inoue T."/>
            <person name="Honda A."/>
            <person name="Hattori M."/>
            <person name="Murai T."/>
            <person name="Xavier J.R."/>
            <person name="Hirose N."/>
            <person name="Honda K."/>
        </authorList>
    </citation>
    <scope>NUCLEOTIDE SEQUENCE</scope>
    <source>
        <strain evidence="2">CE91-St3</strain>
    </source>
</reference>
<dbReference type="EMBL" id="BQNZ01000001">
    <property type="protein sequence ID" value="GKH70493.1"/>
    <property type="molecule type" value="Genomic_DNA"/>
</dbReference>
<protein>
    <recommendedName>
        <fullName evidence="1">DUF6383 domain-containing protein</fullName>
    </recommendedName>
</protein>
<evidence type="ECO:0000259" key="1">
    <source>
        <dbReference type="Pfam" id="PF19910"/>
    </source>
</evidence>
<feature type="domain" description="DUF6383" evidence="1">
    <location>
        <begin position="1234"/>
        <end position="1307"/>
    </location>
</feature>
<comment type="caution">
    <text evidence="2">The sequence shown here is derived from an EMBL/GenBank/DDBJ whole genome shotgun (WGS) entry which is preliminary data.</text>
</comment>
<proteinExistence type="predicted"/>
<name>A0AA37NHB6_9BACT</name>
<evidence type="ECO:0000313" key="2">
    <source>
        <dbReference type="EMBL" id="GKH70493.1"/>
    </source>
</evidence>
<gene>
    <name evidence="2" type="ORF">CE91St3_03560</name>
</gene>
<dbReference type="Proteomes" id="UP001055114">
    <property type="component" value="Unassembled WGS sequence"/>
</dbReference>
<evidence type="ECO:0000313" key="3">
    <source>
        <dbReference type="Proteomes" id="UP001055114"/>
    </source>
</evidence>
<accession>A0AA37NHB6</accession>
<dbReference type="InterPro" id="IPR045963">
    <property type="entry name" value="DUF6383"/>
</dbReference>
<sequence length="1308" mass="145072">MYVMLIELLVYVLLILIQMIMNKKFSTLVGCLAFGTAFSAVAQVSNFPVSNAYGQVTPCATGLTYRSFGTKSNATLGSEVNKIEADKWYQLRVGEEKNQVLIQERDFKTGEVTLRIVDANKAPLNYSLWQISYDKKDGATGGKFTFKNKETGLGIIFDHKTAYGKDKIATTAASADLEASILEGCNVEWSWFSSNVDNTQKLANEILYANFHDSDKYIVLKKSSRTAANQHGLNIAGTQVVAAVYTAAEAGNKATSCEALTLTPVVAESVVLNAKDINRMIDAQKDGAAGFNFMTPTGIGNRTAMSPEDNSTLDTYKYIAEEKNLTAEADEIKLAADKAIIAAGNTVLSEYNAEDGSEAKELNFIFADFNKGESQNALVQAGSVFYNDKTAENAKDLVEKWVVYLEETATDQLWALSDANKAYYVKYTDKTVIEDYNFAVAVVEHKDLYNKYPLRLKAVIDEEDMAKNDKYLMVDTARWEEATENPSNSPELLLSNKKPSTEVADFFFNARYNYRLTYFPTQDSLVIEPLNASVMNDAEFKAEKTWRNSIVASQFISSSDITSGNKGLSASNTDLATAPEEAPVAVMLSKLNTKDGWVVTAGGTDKPKGSAAEGTLHTCIEFDHSYPYLTRTTLDQAVYTIQLVTDKAPDLTTHRANGVNVVADMSGHVVYDEKEASQNFAHMPATQWVVEYTGCEEDPVARVKVVNREYSNVAFEGQLYKADDNVFIINHNYDNTLGHHNSKFACSDTLKFTKVDPVNTLGYLNPGDKVIENTFKLKQFFDYGTDPYYLNAVKQGKDTLLRAQAEGSNFELVPVKVNWDAAAYESTNIPYGYTSEAAGATQLYKSVYMLKVKDADMINNDRVFVGINKNGKYCVADTLDRNANYTLAYFTLKENNHWTADNEEGHYYALVRTEYPSAYPVDKDDVYTDDVNKFAGWKYVFDDALDKLAIEQGQLDAKVENLCQDRTESFILEADTMPYYRRVVGLKTEKFYSTNNENRTLGESVIDGVTYMNIFSAVEEPERNNEFFIDTAHVNVSSMPTYLLALDVEAKKTAECNHEDHPAIGDHYQVIDYLQGRYMVDASVDSVIPAYLKNSVKPFENVYTRYAFVNAIHYQDTLYIMDAADATIKYDRDLYDGKNVAKKVVLKEKAYDGASIAFRLKDQSDDENFYIETKGKQYGYAANGNTWVKEQNHNIVSTGRGYSETGDHNGNWHQNVYEDIYQALLLNTTAQSDATANEDVEVSSVTVIAGNGQITVAGAAGKKVVITNILGQTVANTVVTSDNATIAAPAGVVVVAIEGEDAVKAIVK</sequence>
<organism evidence="2 3">
    <name type="scientific">Parabacteroides merdae</name>
    <dbReference type="NCBI Taxonomy" id="46503"/>
    <lineage>
        <taxon>Bacteria</taxon>
        <taxon>Pseudomonadati</taxon>
        <taxon>Bacteroidota</taxon>
        <taxon>Bacteroidia</taxon>
        <taxon>Bacteroidales</taxon>
        <taxon>Tannerellaceae</taxon>
        <taxon>Parabacteroides</taxon>
    </lineage>
</organism>